<evidence type="ECO:0000313" key="3">
    <source>
        <dbReference type="Proteomes" id="UP000789759"/>
    </source>
</evidence>
<organism evidence="2 3">
    <name type="scientific">Cetraspora pellucida</name>
    <dbReference type="NCBI Taxonomy" id="1433469"/>
    <lineage>
        <taxon>Eukaryota</taxon>
        <taxon>Fungi</taxon>
        <taxon>Fungi incertae sedis</taxon>
        <taxon>Mucoromycota</taxon>
        <taxon>Glomeromycotina</taxon>
        <taxon>Glomeromycetes</taxon>
        <taxon>Diversisporales</taxon>
        <taxon>Gigasporaceae</taxon>
        <taxon>Cetraspora</taxon>
    </lineage>
</organism>
<proteinExistence type="predicted"/>
<feature type="compositionally biased region" description="Basic and acidic residues" evidence="1">
    <location>
        <begin position="29"/>
        <end position="53"/>
    </location>
</feature>
<comment type="caution">
    <text evidence="2">The sequence shown here is derived from an EMBL/GenBank/DDBJ whole genome shotgun (WGS) entry which is preliminary data.</text>
</comment>
<evidence type="ECO:0000313" key="2">
    <source>
        <dbReference type="EMBL" id="CAG8680875.1"/>
    </source>
</evidence>
<keyword evidence="3" id="KW-1185">Reference proteome</keyword>
<sequence>TEDFDRNFLIKPFQKPYSGQLYSSNQNARIDRIESKDKEGGYNEEENRWHAPS</sequence>
<feature type="non-terminal residue" evidence="2">
    <location>
        <position position="1"/>
    </location>
</feature>
<dbReference type="EMBL" id="CAJVQA010009080">
    <property type="protein sequence ID" value="CAG8680875.1"/>
    <property type="molecule type" value="Genomic_DNA"/>
</dbReference>
<accession>A0A9N9EK38</accession>
<name>A0A9N9EK38_9GLOM</name>
<feature type="region of interest" description="Disordered" evidence="1">
    <location>
        <begin position="25"/>
        <end position="53"/>
    </location>
</feature>
<dbReference type="AlphaFoldDB" id="A0A9N9EK38"/>
<reference evidence="2" key="1">
    <citation type="submission" date="2021-06" db="EMBL/GenBank/DDBJ databases">
        <authorList>
            <person name="Kallberg Y."/>
            <person name="Tangrot J."/>
            <person name="Rosling A."/>
        </authorList>
    </citation>
    <scope>NUCLEOTIDE SEQUENCE</scope>
    <source>
        <strain evidence="2">FL966</strain>
    </source>
</reference>
<gene>
    <name evidence="2" type="ORF">CPELLU_LOCUS10781</name>
</gene>
<protein>
    <submittedName>
        <fullName evidence="2">15161_t:CDS:1</fullName>
    </submittedName>
</protein>
<dbReference type="Proteomes" id="UP000789759">
    <property type="component" value="Unassembled WGS sequence"/>
</dbReference>
<dbReference type="OrthoDB" id="10466147at2759"/>
<evidence type="ECO:0000256" key="1">
    <source>
        <dbReference type="SAM" id="MobiDB-lite"/>
    </source>
</evidence>